<keyword evidence="8 10" id="KW-0239">DNA-directed DNA polymerase</keyword>
<proteinExistence type="inferred from homology"/>
<dbReference type="NCBIfam" id="TIGR00663">
    <property type="entry name" value="dnan"/>
    <property type="match status" value="1"/>
</dbReference>
<evidence type="ECO:0000256" key="5">
    <source>
        <dbReference type="ARBA" id="ARBA00022679"/>
    </source>
</evidence>
<keyword evidence="4 10" id="KW-0963">Cytoplasm</keyword>
<evidence type="ECO:0000256" key="3">
    <source>
        <dbReference type="ARBA" id="ARBA00021035"/>
    </source>
</evidence>
<gene>
    <name evidence="14" type="ORF">EV645_4049</name>
</gene>
<keyword evidence="15" id="KW-1185">Reference proteome</keyword>
<reference evidence="14 15" key="1">
    <citation type="journal article" date="2015" name="Stand. Genomic Sci.">
        <title>Genomic Encyclopedia of Bacterial and Archaeal Type Strains, Phase III: the genomes of soil and plant-associated and newly described type strains.</title>
        <authorList>
            <person name="Whitman W.B."/>
            <person name="Woyke T."/>
            <person name="Klenk H.P."/>
            <person name="Zhou Y."/>
            <person name="Lilburn T.G."/>
            <person name="Beck B.J."/>
            <person name="De Vos P."/>
            <person name="Vandamme P."/>
            <person name="Eisen J.A."/>
            <person name="Garrity G."/>
            <person name="Hugenholtz P."/>
            <person name="Kyrpides N.C."/>
        </authorList>
    </citation>
    <scope>NUCLEOTIDE SEQUENCE [LARGE SCALE GENOMIC DNA]</scope>
    <source>
        <strain evidence="14 15">VKM Ac-2540</strain>
    </source>
</reference>
<evidence type="ECO:0000259" key="11">
    <source>
        <dbReference type="Pfam" id="PF00712"/>
    </source>
</evidence>
<evidence type="ECO:0000256" key="8">
    <source>
        <dbReference type="ARBA" id="ARBA00022932"/>
    </source>
</evidence>
<dbReference type="Pfam" id="PF02767">
    <property type="entry name" value="DNA_pol3_beta_2"/>
    <property type="match status" value="1"/>
</dbReference>
<evidence type="ECO:0000259" key="13">
    <source>
        <dbReference type="Pfam" id="PF02768"/>
    </source>
</evidence>
<dbReference type="FunFam" id="3.10.150.10:FF:000005">
    <property type="entry name" value="Beta sliding clamp"/>
    <property type="match status" value="1"/>
</dbReference>
<dbReference type="GO" id="GO:0006271">
    <property type="term" value="P:DNA strand elongation involved in DNA replication"/>
    <property type="evidence" value="ECO:0007669"/>
    <property type="project" value="TreeGrafter"/>
</dbReference>
<dbReference type="InterPro" id="IPR022634">
    <property type="entry name" value="DNA_polIII_beta_N"/>
</dbReference>
<dbReference type="GO" id="GO:0009360">
    <property type="term" value="C:DNA polymerase III complex"/>
    <property type="evidence" value="ECO:0007669"/>
    <property type="project" value="InterPro"/>
</dbReference>
<evidence type="ECO:0000256" key="4">
    <source>
        <dbReference type="ARBA" id="ARBA00022490"/>
    </source>
</evidence>
<organism evidence="14 15">
    <name type="scientific">Kribbella rubisoli</name>
    <dbReference type="NCBI Taxonomy" id="3075929"/>
    <lineage>
        <taxon>Bacteria</taxon>
        <taxon>Bacillati</taxon>
        <taxon>Actinomycetota</taxon>
        <taxon>Actinomycetes</taxon>
        <taxon>Propionibacteriales</taxon>
        <taxon>Kribbellaceae</taxon>
        <taxon>Kribbella</taxon>
    </lineage>
</organism>
<dbReference type="RefSeq" id="WP_130445383.1">
    <property type="nucleotide sequence ID" value="NZ_SHKR01000012.1"/>
</dbReference>
<comment type="similarity">
    <text evidence="2 10">Belongs to the beta sliding clamp family.</text>
</comment>
<dbReference type="SMART" id="SM00480">
    <property type="entry name" value="POL3Bc"/>
    <property type="match status" value="1"/>
</dbReference>
<evidence type="ECO:0000313" key="15">
    <source>
        <dbReference type="Proteomes" id="UP000292027"/>
    </source>
</evidence>
<dbReference type="GO" id="GO:0003887">
    <property type="term" value="F:DNA-directed DNA polymerase activity"/>
    <property type="evidence" value="ECO:0007669"/>
    <property type="project" value="UniProtKB-UniRule"/>
</dbReference>
<comment type="subunit">
    <text evidence="10">Forms a ring-shaped head-to-tail homodimer around DNA.</text>
</comment>
<feature type="domain" description="DNA polymerase III beta sliding clamp central" evidence="12">
    <location>
        <begin position="127"/>
        <end position="244"/>
    </location>
</feature>
<dbReference type="Pfam" id="PF02768">
    <property type="entry name" value="DNA_pol3_beta_3"/>
    <property type="match status" value="1"/>
</dbReference>
<evidence type="ECO:0000313" key="14">
    <source>
        <dbReference type="EMBL" id="RZU16482.1"/>
    </source>
</evidence>
<accession>A0A4Q7X0R4</accession>
<dbReference type="GO" id="GO:0008408">
    <property type="term" value="F:3'-5' exonuclease activity"/>
    <property type="evidence" value="ECO:0007669"/>
    <property type="project" value="InterPro"/>
</dbReference>
<evidence type="ECO:0000256" key="9">
    <source>
        <dbReference type="ARBA" id="ARBA00023125"/>
    </source>
</evidence>
<dbReference type="InterPro" id="IPR046938">
    <property type="entry name" value="DNA_clamp_sf"/>
</dbReference>
<evidence type="ECO:0000259" key="12">
    <source>
        <dbReference type="Pfam" id="PF02767"/>
    </source>
</evidence>
<feature type="domain" description="DNA polymerase III beta sliding clamp N-terminal" evidence="11">
    <location>
        <begin position="1"/>
        <end position="118"/>
    </location>
</feature>
<dbReference type="EMBL" id="SHKR01000012">
    <property type="protein sequence ID" value="RZU16482.1"/>
    <property type="molecule type" value="Genomic_DNA"/>
</dbReference>
<evidence type="ECO:0000256" key="1">
    <source>
        <dbReference type="ARBA" id="ARBA00004496"/>
    </source>
</evidence>
<comment type="subcellular location">
    <subcellularLocation>
        <location evidence="1 10">Cytoplasm</location>
    </subcellularLocation>
</comment>
<dbReference type="SUPFAM" id="SSF55979">
    <property type="entry name" value="DNA clamp"/>
    <property type="match status" value="3"/>
</dbReference>
<dbReference type="PIRSF" id="PIRSF000804">
    <property type="entry name" value="DNA_pol_III_b"/>
    <property type="match status" value="1"/>
</dbReference>
<dbReference type="InterPro" id="IPR022635">
    <property type="entry name" value="DNA_polIII_beta_C"/>
</dbReference>
<dbReference type="Gene3D" id="3.10.150.10">
    <property type="entry name" value="DNA Polymerase III, subunit A, domain 2"/>
    <property type="match status" value="3"/>
</dbReference>
<dbReference type="Pfam" id="PF00712">
    <property type="entry name" value="DNA_pol3_beta"/>
    <property type="match status" value="1"/>
</dbReference>
<comment type="function">
    <text evidence="10">Confers DNA tethering and processivity to DNA polymerases and other proteins. Acts as a clamp, forming a ring around DNA (a reaction catalyzed by the clamp-loading complex) which diffuses in an ATP-independent manner freely and bidirectionally along dsDNA. Initially characterized for its ability to contact the catalytic subunit of DNA polymerase III (Pol III), a complex, multichain enzyme responsible for most of the replicative synthesis in bacteria; Pol III exhibits 3'-5' exonuclease proofreading activity. The beta chain is required for initiation of replication as well as for processivity of DNA replication.</text>
</comment>
<dbReference type="InterPro" id="IPR001001">
    <property type="entry name" value="DNA_polIII_beta"/>
</dbReference>
<keyword evidence="9" id="KW-0238">DNA-binding</keyword>
<dbReference type="PANTHER" id="PTHR30478">
    <property type="entry name" value="DNA POLYMERASE III SUBUNIT BETA"/>
    <property type="match status" value="1"/>
</dbReference>
<evidence type="ECO:0000256" key="6">
    <source>
        <dbReference type="ARBA" id="ARBA00022695"/>
    </source>
</evidence>
<dbReference type="PANTHER" id="PTHR30478:SF0">
    <property type="entry name" value="BETA SLIDING CLAMP"/>
    <property type="match status" value="1"/>
</dbReference>
<name>A0A4Q7X0R4_9ACTN</name>
<protein>
    <recommendedName>
        <fullName evidence="3 10">Beta sliding clamp</fullName>
    </recommendedName>
</protein>
<dbReference type="CDD" id="cd00140">
    <property type="entry name" value="beta_clamp"/>
    <property type="match status" value="1"/>
</dbReference>
<keyword evidence="6 10" id="KW-0548">Nucleotidyltransferase</keyword>
<feature type="domain" description="DNA polymerase III beta sliding clamp C-terminal" evidence="13">
    <location>
        <begin position="247"/>
        <end position="373"/>
    </location>
</feature>
<evidence type="ECO:0000256" key="7">
    <source>
        <dbReference type="ARBA" id="ARBA00022705"/>
    </source>
</evidence>
<sequence length="377" mass="39420">MKVRVEREVLAEAVGWVARGLPSRPSVPILAGMVVEAADGQVTLAGFDYESSARVSVPAEVADEGRVLVSGRLLSDICRSMPRDSVDLSGEAARVQVSSGAARFVLHTLPLDEYPPLPEIPQASGAVDGDVFARAVSQVVSAAGRDDTLPVFTGIRVEIRGSTISLLATDRYRLALRSFPWEPVDAGAEANALVPAKMLAEVAKAMTGHELTLALGSTRTGDGLIGFEGGGRHATSRLIDGEFPRVRSLIPAENAITSTVTVDTAALVEAVKRVALVAERSAPVRLTFADGLATLDAGNGEEAQASESVEVTLTGEPVVTGFNAGYLLDGLGSLGTPIAHFAFTQTTKPANLTGLRAPDDTPTPDSAYILMPMRLPT</sequence>
<dbReference type="FunFam" id="3.10.150.10:FF:000001">
    <property type="entry name" value="Beta sliding clamp"/>
    <property type="match status" value="1"/>
</dbReference>
<dbReference type="Proteomes" id="UP000292027">
    <property type="component" value="Unassembled WGS sequence"/>
</dbReference>
<dbReference type="GO" id="GO:0003677">
    <property type="term" value="F:DNA binding"/>
    <property type="evidence" value="ECO:0007669"/>
    <property type="project" value="UniProtKB-UniRule"/>
</dbReference>
<dbReference type="OrthoDB" id="468978at2"/>
<dbReference type="GO" id="GO:0042802">
    <property type="term" value="F:identical protein binding"/>
    <property type="evidence" value="ECO:0007669"/>
    <property type="project" value="UniProtKB-ARBA"/>
</dbReference>
<dbReference type="AlphaFoldDB" id="A0A4Q7X0R4"/>
<keyword evidence="7 10" id="KW-0235">DNA replication</keyword>
<dbReference type="GO" id="GO:0005737">
    <property type="term" value="C:cytoplasm"/>
    <property type="evidence" value="ECO:0007669"/>
    <property type="project" value="UniProtKB-SubCell"/>
</dbReference>
<dbReference type="InterPro" id="IPR022637">
    <property type="entry name" value="DNA_polIII_beta_cen"/>
</dbReference>
<evidence type="ECO:0000256" key="2">
    <source>
        <dbReference type="ARBA" id="ARBA00010752"/>
    </source>
</evidence>
<comment type="caution">
    <text evidence="14">The sequence shown here is derived from an EMBL/GenBank/DDBJ whole genome shotgun (WGS) entry which is preliminary data.</text>
</comment>
<evidence type="ECO:0000256" key="10">
    <source>
        <dbReference type="PIRNR" id="PIRNR000804"/>
    </source>
</evidence>
<keyword evidence="5 10" id="KW-0808">Transferase</keyword>